<evidence type="ECO:0000313" key="5">
    <source>
        <dbReference type="EMBL" id="JAV81562.1"/>
    </source>
</evidence>
<organism evidence="5">
    <name type="scientific">Photinus pyralis</name>
    <name type="common">Common eastern firefly</name>
    <name type="synonym">Lampyris pyralis</name>
    <dbReference type="NCBI Taxonomy" id="7054"/>
    <lineage>
        <taxon>Eukaryota</taxon>
        <taxon>Metazoa</taxon>
        <taxon>Ecdysozoa</taxon>
        <taxon>Arthropoda</taxon>
        <taxon>Hexapoda</taxon>
        <taxon>Insecta</taxon>
        <taxon>Pterygota</taxon>
        <taxon>Neoptera</taxon>
        <taxon>Endopterygota</taxon>
        <taxon>Coleoptera</taxon>
        <taxon>Polyphaga</taxon>
        <taxon>Elateriformia</taxon>
        <taxon>Elateroidea</taxon>
        <taxon>Lampyridae</taxon>
        <taxon>Lampyrinae</taxon>
        <taxon>Photinus</taxon>
    </lineage>
</organism>
<dbReference type="SMART" id="SM00700">
    <property type="entry name" value="JHBP"/>
    <property type="match status" value="1"/>
</dbReference>
<evidence type="ECO:0008006" key="8">
    <source>
        <dbReference type="Google" id="ProtNLM"/>
    </source>
</evidence>
<dbReference type="EMBL" id="VVIM01000006">
    <property type="protein sequence ID" value="KAB0797683.1"/>
    <property type="molecule type" value="Genomic_DNA"/>
</dbReference>
<dbReference type="GO" id="GO:0007623">
    <property type="term" value="P:circadian rhythm"/>
    <property type="evidence" value="ECO:0007669"/>
    <property type="project" value="UniProtKB-ARBA"/>
</dbReference>
<dbReference type="FunFam" id="3.15.10.30:FF:000001">
    <property type="entry name" value="Takeout-like protein 1"/>
    <property type="match status" value="1"/>
</dbReference>
<dbReference type="EMBL" id="GEZM01038685">
    <property type="protein sequence ID" value="JAV81563.1"/>
    <property type="molecule type" value="Transcribed_RNA"/>
</dbReference>
<keyword evidence="1 4" id="KW-0732">Signal</keyword>
<gene>
    <name evidence="6" type="ORF">PPYR_08676</name>
</gene>
<reference evidence="6 7" key="2">
    <citation type="journal article" date="2018" name="Elife">
        <title>Firefly genomes illuminate parallel origins of bioluminescence in beetles.</title>
        <authorList>
            <person name="Fallon T.R."/>
            <person name="Lower S.E."/>
            <person name="Chang C.H."/>
            <person name="Bessho-Uehara M."/>
            <person name="Martin G.J."/>
            <person name="Bewick A.J."/>
            <person name="Behringer M."/>
            <person name="Debat H.J."/>
            <person name="Wong I."/>
            <person name="Day J.C."/>
            <person name="Suvorov A."/>
            <person name="Silva C.J."/>
            <person name="Stanger-Hall K.F."/>
            <person name="Hall D.W."/>
            <person name="Schmitz R.J."/>
            <person name="Nelson D.R."/>
            <person name="Lewis S.M."/>
            <person name="Shigenobu S."/>
            <person name="Bybee S.M."/>
            <person name="Larracuente A.M."/>
            <person name="Oba Y."/>
            <person name="Weng J.K."/>
        </authorList>
    </citation>
    <scope>NUCLEOTIDE SEQUENCE [LARGE SCALE GENOMIC DNA]</scope>
    <source>
        <strain evidence="6">1611_PpyrPB1</strain>
        <tissue evidence="6">Whole body</tissue>
    </source>
</reference>
<dbReference type="InterPro" id="IPR038606">
    <property type="entry name" value="To_sf"/>
</dbReference>
<dbReference type="PANTHER" id="PTHR11008:SF39">
    <property type="entry name" value="CIRCADIAN CLOCK-CONTROLLED PROTEIN-LIKE PROTEIN"/>
    <property type="match status" value="1"/>
</dbReference>
<sequence>MKVLTSAVCVLSFIVSSTCTIPSYIKICPPNEKYAECVISAVNNLRKTLTTGIEELNIPPMEPLYLGQVSFPNRQAGLATNLTNLKVTGASGFEIIKLVPTLTKRGHTFRIEARVPKIHAEGEYEVNTKFLQLELNGSGPFTADIEDYHFECMLKGRKTEQDGRTFLRFAKIQCHTVIGKSSIYLHNLFKGNSVLEKATNQAISENSDQLFKEVWPEIGNALSDKFTEIANKITVSFNYDELFPNI</sequence>
<dbReference type="Gene3D" id="3.15.10.30">
    <property type="entry name" value="Haemolymph juvenile hormone binding protein"/>
    <property type="match status" value="1"/>
</dbReference>
<evidence type="ECO:0000256" key="4">
    <source>
        <dbReference type="SAM" id="SignalP"/>
    </source>
</evidence>
<dbReference type="GO" id="GO:0005615">
    <property type="term" value="C:extracellular space"/>
    <property type="evidence" value="ECO:0007669"/>
    <property type="project" value="TreeGrafter"/>
</dbReference>
<keyword evidence="2" id="KW-0090">Biological rhythms</keyword>
<evidence type="ECO:0000256" key="1">
    <source>
        <dbReference type="ARBA" id="ARBA00022729"/>
    </source>
</evidence>
<evidence type="ECO:0000256" key="3">
    <source>
        <dbReference type="ARBA" id="ARBA00060902"/>
    </source>
</evidence>
<dbReference type="AlphaFoldDB" id="A0A1Y1M709"/>
<comment type="similarity">
    <text evidence="3">Belongs to the TO family.</text>
</comment>
<evidence type="ECO:0000313" key="6">
    <source>
        <dbReference type="EMBL" id="KAB0797683.1"/>
    </source>
</evidence>
<dbReference type="PANTHER" id="PTHR11008">
    <property type="entry name" value="PROTEIN TAKEOUT-LIKE PROTEIN"/>
    <property type="match status" value="1"/>
</dbReference>
<dbReference type="EMBL" id="GEZM01038686">
    <property type="protein sequence ID" value="JAV81562.1"/>
    <property type="molecule type" value="Transcribed_RNA"/>
</dbReference>
<dbReference type="InParanoid" id="A0A1Y1M709"/>
<evidence type="ECO:0000256" key="2">
    <source>
        <dbReference type="ARBA" id="ARBA00023108"/>
    </source>
</evidence>
<protein>
    <recommendedName>
        <fullName evidence="8">Haemolymph juvenile hormone binding protein</fullName>
    </recommendedName>
</protein>
<reference evidence="5" key="1">
    <citation type="journal article" date="2016" name="Sci. Rep.">
        <title>Molecular characterization of firefly nuptial gifts: a multi-omics approach sheds light on postcopulatory sexual selection.</title>
        <authorList>
            <person name="Al-Wathiqui N."/>
            <person name="Fallon T.R."/>
            <person name="South A."/>
            <person name="Weng J.K."/>
            <person name="Lewis S.M."/>
        </authorList>
    </citation>
    <scope>NUCLEOTIDE SEQUENCE</scope>
</reference>
<feature type="signal peptide" evidence="4">
    <location>
        <begin position="1"/>
        <end position="20"/>
    </location>
</feature>
<evidence type="ECO:0000313" key="7">
    <source>
        <dbReference type="Proteomes" id="UP000327044"/>
    </source>
</evidence>
<dbReference type="Proteomes" id="UP000327044">
    <property type="component" value="Unassembled WGS sequence"/>
</dbReference>
<proteinExistence type="inferred from homology"/>
<reference evidence="6" key="3">
    <citation type="submission" date="2019-08" db="EMBL/GenBank/DDBJ databases">
        <authorList>
            <consortium name="Photinus pyralis genome working group"/>
            <person name="Fallon T.R."/>
            <person name="Sander Lower S.E."/>
            <person name="Weng J.-K."/>
        </authorList>
    </citation>
    <scope>NUCLEOTIDE SEQUENCE</scope>
    <source>
        <strain evidence="6">1611_PpyrPB1</strain>
        <tissue evidence="6">Whole body</tissue>
    </source>
</reference>
<dbReference type="OrthoDB" id="8179031at2759"/>
<accession>A0A1Y1M709</accession>
<name>A0A1Y1M709_PHOPY</name>
<feature type="chain" id="PRO_5011907435" description="Haemolymph juvenile hormone binding protein" evidence="4">
    <location>
        <begin position="21"/>
        <end position="246"/>
    </location>
</feature>
<dbReference type="InterPro" id="IPR010562">
    <property type="entry name" value="Haemolymph_juvenile_hormone-bd"/>
</dbReference>
<keyword evidence="7" id="KW-1185">Reference proteome</keyword>
<dbReference type="Pfam" id="PF06585">
    <property type="entry name" value="JHBP"/>
    <property type="match status" value="1"/>
</dbReference>